<evidence type="ECO:0000313" key="2">
    <source>
        <dbReference type="Proteomes" id="UP000815325"/>
    </source>
</evidence>
<proteinExistence type="predicted"/>
<accession>A0ABQ7GJ89</accession>
<evidence type="ECO:0000313" key="1">
    <source>
        <dbReference type="EMBL" id="KAF5834667.1"/>
    </source>
</evidence>
<comment type="caution">
    <text evidence="1">The sequence shown here is derived from an EMBL/GenBank/DDBJ whole genome shotgun (WGS) entry which is preliminary data.</text>
</comment>
<sequence length="77" mass="8213">MGIKPFCLGLRVPLMGIKSFCLGLRVPLMAIKRTCLGQRVDLIGSQHLCFEVSASDGDQAHALGTESTSGQKLALLL</sequence>
<name>A0ABQ7GJ89_DUNSA</name>
<protein>
    <recommendedName>
        <fullName evidence="3">Encoded protein</fullName>
    </recommendedName>
</protein>
<reference evidence="1" key="1">
    <citation type="submission" date="2017-08" db="EMBL/GenBank/DDBJ databases">
        <authorList>
            <person name="Polle J.E."/>
            <person name="Barry K."/>
            <person name="Cushman J."/>
            <person name="Schmutz J."/>
            <person name="Tran D."/>
            <person name="Hathwaick L.T."/>
            <person name="Yim W.C."/>
            <person name="Jenkins J."/>
            <person name="Mckie-Krisberg Z.M."/>
            <person name="Prochnik S."/>
            <person name="Lindquist E."/>
            <person name="Dockter R.B."/>
            <person name="Adam C."/>
            <person name="Molina H."/>
            <person name="Bunkerborg J."/>
            <person name="Jin E."/>
            <person name="Buchheim M."/>
            <person name="Magnuson J."/>
        </authorList>
    </citation>
    <scope>NUCLEOTIDE SEQUENCE</scope>
    <source>
        <strain evidence="1">CCAP 19/18</strain>
    </source>
</reference>
<organism evidence="1 2">
    <name type="scientific">Dunaliella salina</name>
    <name type="common">Green alga</name>
    <name type="synonym">Protococcus salinus</name>
    <dbReference type="NCBI Taxonomy" id="3046"/>
    <lineage>
        <taxon>Eukaryota</taxon>
        <taxon>Viridiplantae</taxon>
        <taxon>Chlorophyta</taxon>
        <taxon>core chlorophytes</taxon>
        <taxon>Chlorophyceae</taxon>
        <taxon>CS clade</taxon>
        <taxon>Chlamydomonadales</taxon>
        <taxon>Dunaliellaceae</taxon>
        <taxon>Dunaliella</taxon>
    </lineage>
</organism>
<gene>
    <name evidence="1" type="ORF">DUNSADRAFT_8549</name>
</gene>
<dbReference type="Proteomes" id="UP000815325">
    <property type="component" value="Unassembled WGS sequence"/>
</dbReference>
<evidence type="ECO:0008006" key="3">
    <source>
        <dbReference type="Google" id="ProtNLM"/>
    </source>
</evidence>
<dbReference type="EMBL" id="MU069743">
    <property type="protein sequence ID" value="KAF5834667.1"/>
    <property type="molecule type" value="Genomic_DNA"/>
</dbReference>
<keyword evidence="2" id="KW-1185">Reference proteome</keyword>